<dbReference type="SUPFAM" id="SSF75420">
    <property type="entry name" value="YhbC-like, N-terminal domain"/>
    <property type="match status" value="1"/>
</dbReference>
<dbReference type="GO" id="GO:0000028">
    <property type="term" value="P:ribosomal small subunit assembly"/>
    <property type="evidence" value="ECO:0007669"/>
    <property type="project" value="TreeGrafter"/>
</dbReference>
<protein>
    <recommendedName>
        <fullName evidence="3">Ribosome maturation factor RimP</fullName>
    </recommendedName>
</protein>
<dbReference type="OrthoDB" id="398614at2"/>
<dbReference type="SUPFAM" id="SSF74942">
    <property type="entry name" value="YhbC-like, C-terminal domain"/>
    <property type="match status" value="1"/>
</dbReference>
<dbReference type="KEGG" id="stab:STABA_v1c07560"/>
<comment type="function">
    <text evidence="3">Required for maturation of 30S ribosomal subunits.</text>
</comment>
<comment type="similarity">
    <text evidence="3">Belongs to the RimP family.</text>
</comment>
<dbReference type="Pfam" id="PF02576">
    <property type="entry name" value="RimP_N"/>
    <property type="match status" value="1"/>
</dbReference>
<dbReference type="InterPro" id="IPR036847">
    <property type="entry name" value="RimP_C_sf"/>
</dbReference>
<dbReference type="AlphaFoldDB" id="A0A6I6CDA4"/>
<reference evidence="5 6" key="1">
    <citation type="submission" date="2019-11" db="EMBL/GenBank/DDBJ databases">
        <title>Complete genome sequence of Spiroplasma tabanidicola TAUS-1 (DSM 22603).</title>
        <authorList>
            <person name="Huang C.-T."/>
            <person name="Lin Y.-C."/>
            <person name="Kuo C.-H."/>
        </authorList>
    </citation>
    <scope>NUCLEOTIDE SEQUENCE [LARGE SCALE GENOMIC DNA]</scope>
    <source>
        <strain evidence="5 6">TAUS-1</strain>
    </source>
</reference>
<keyword evidence="1 3" id="KW-0963">Cytoplasm</keyword>
<dbReference type="Gene3D" id="2.30.30.180">
    <property type="entry name" value="Ribosome maturation factor RimP, C-terminal domain"/>
    <property type="match status" value="1"/>
</dbReference>
<evidence type="ECO:0000313" key="5">
    <source>
        <dbReference type="EMBL" id="QGS52112.1"/>
    </source>
</evidence>
<dbReference type="PANTHER" id="PTHR33867">
    <property type="entry name" value="RIBOSOME MATURATION FACTOR RIMP"/>
    <property type="match status" value="1"/>
</dbReference>
<dbReference type="GO" id="GO:0006412">
    <property type="term" value="P:translation"/>
    <property type="evidence" value="ECO:0007669"/>
    <property type="project" value="TreeGrafter"/>
</dbReference>
<keyword evidence="2 3" id="KW-0690">Ribosome biogenesis</keyword>
<gene>
    <name evidence="3 5" type="primary">rimP</name>
    <name evidence="5" type="ORF">STABA_v1c07560</name>
</gene>
<evidence type="ECO:0000256" key="3">
    <source>
        <dbReference type="HAMAP-Rule" id="MF_01077"/>
    </source>
</evidence>
<dbReference type="Gene3D" id="3.30.300.70">
    <property type="entry name" value="RimP-like superfamily, N-terminal"/>
    <property type="match status" value="1"/>
</dbReference>
<feature type="domain" description="Ribosome maturation factor RimP N-terminal" evidence="4">
    <location>
        <begin position="16"/>
        <end position="89"/>
    </location>
</feature>
<evidence type="ECO:0000259" key="4">
    <source>
        <dbReference type="Pfam" id="PF02576"/>
    </source>
</evidence>
<accession>A0A6I6CDA4</accession>
<evidence type="ECO:0000313" key="6">
    <source>
        <dbReference type="Proteomes" id="UP000424468"/>
    </source>
</evidence>
<keyword evidence="6" id="KW-1185">Reference proteome</keyword>
<dbReference type="RefSeq" id="WP_156006742.1">
    <property type="nucleotide sequence ID" value="NZ_CP046276.1"/>
</dbReference>
<dbReference type="Proteomes" id="UP000424468">
    <property type="component" value="Chromosome"/>
</dbReference>
<evidence type="ECO:0000256" key="2">
    <source>
        <dbReference type="ARBA" id="ARBA00022517"/>
    </source>
</evidence>
<dbReference type="PANTHER" id="PTHR33867:SF1">
    <property type="entry name" value="RIBOSOME MATURATION FACTOR RIMP"/>
    <property type="match status" value="1"/>
</dbReference>
<dbReference type="InterPro" id="IPR003728">
    <property type="entry name" value="Ribosome_maturation_RimP"/>
</dbReference>
<proteinExistence type="inferred from homology"/>
<evidence type="ECO:0000256" key="1">
    <source>
        <dbReference type="ARBA" id="ARBA00022490"/>
    </source>
</evidence>
<dbReference type="InterPro" id="IPR028989">
    <property type="entry name" value="RimP_N"/>
</dbReference>
<name>A0A6I6CDA4_9MOLU</name>
<organism evidence="5 6">
    <name type="scientific">Spiroplasma tabanidicola</name>
    <dbReference type="NCBI Taxonomy" id="324079"/>
    <lineage>
        <taxon>Bacteria</taxon>
        <taxon>Bacillati</taxon>
        <taxon>Mycoplasmatota</taxon>
        <taxon>Mollicutes</taxon>
        <taxon>Entomoplasmatales</taxon>
        <taxon>Spiroplasmataceae</taxon>
        <taxon>Spiroplasma</taxon>
    </lineage>
</organism>
<dbReference type="InterPro" id="IPR035956">
    <property type="entry name" value="RimP_N_sf"/>
</dbReference>
<sequence length="163" mass="19311">MSKELIEKKYLKEILEILKKNNLDLYELNWIFEHESNVLQILVENSNSNSKFVNFDNLVAGNEAISTLLDDEIDLKDPYILEVSSAGAERQVKQKEVLIKNIDNYFHIKSNLSFENINEFDATLEQYDKEKDEFVFSFFIKGRPKKVKLRYEDINFIRFAIKF</sequence>
<dbReference type="HAMAP" id="MF_01077">
    <property type="entry name" value="RimP"/>
    <property type="match status" value="1"/>
</dbReference>
<dbReference type="EMBL" id="CP046276">
    <property type="protein sequence ID" value="QGS52112.1"/>
    <property type="molecule type" value="Genomic_DNA"/>
</dbReference>
<comment type="subcellular location">
    <subcellularLocation>
        <location evidence="3">Cytoplasm</location>
    </subcellularLocation>
</comment>
<dbReference type="GO" id="GO:0005829">
    <property type="term" value="C:cytosol"/>
    <property type="evidence" value="ECO:0007669"/>
    <property type="project" value="TreeGrafter"/>
</dbReference>